<dbReference type="EMBL" id="CALNXI010001059">
    <property type="protein sequence ID" value="CAH3153613.1"/>
    <property type="molecule type" value="Genomic_DNA"/>
</dbReference>
<feature type="compositionally biased region" description="Polar residues" evidence="1">
    <location>
        <begin position="460"/>
        <end position="471"/>
    </location>
</feature>
<gene>
    <name evidence="2" type="ORF">PEVE_00001120</name>
</gene>
<name>A0ABN8Q1B1_9CNID</name>
<proteinExistence type="predicted"/>
<sequence>MADRKVQTLSRSPTRKFMQSTFPSTMADSMSGDELSLHLGRQVALQNEKYKEPEPAVEVNKEKTVKRKFSKFKNQQSYHGVILQGTEQMPVKKKETVTTADEDDLDEYEEENLKKIKEKEHDDLIKGLLLLREYYKTEYKKALQDKIEKQKKTFQQRQAYLEEEAKLSQDLEQEVRHKVSHKLPRSFVLNDRQFKSGIQTDLNKIIGLESKLKKEGFLKKSHEVKEFWDFITVPENLQSVLEQGELTWETIKRYQKEHSKAILAGQVEKTQPKREVKTKRLPKGAASSWRSATHGIRTILTPSTPSDAGRKSSSFASSGKSRSKKTPPSSAIPIEQRFPKVEFPPLAAYRLEFGEKEPDPEEVRKQEEAFKRLEARNGLKRTLNTMFSHALANKAATHRLMEKNEDYNFESLSGIANFEEIHELASVKLKPSVGSASKKPQSRKSSGKSTDGKSPAKSRSVCSRKTNTPENDTTDRSESNISLSAKEDLVVELPPLTLNQLAKDCDVKESKCLSTFWVNPLAKRTLNSYEDWKSTPIVS</sequence>
<feature type="region of interest" description="Disordered" evidence="1">
    <location>
        <begin position="431"/>
        <end position="481"/>
    </location>
</feature>
<reference evidence="2 3" key="1">
    <citation type="submission" date="2022-05" db="EMBL/GenBank/DDBJ databases">
        <authorList>
            <consortium name="Genoscope - CEA"/>
            <person name="William W."/>
        </authorList>
    </citation>
    <scope>NUCLEOTIDE SEQUENCE [LARGE SCALE GENOMIC DNA]</scope>
</reference>
<evidence type="ECO:0000313" key="3">
    <source>
        <dbReference type="Proteomes" id="UP001159427"/>
    </source>
</evidence>
<accession>A0ABN8Q1B1</accession>
<organism evidence="2 3">
    <name type="scientific">Porites evermanni</name>
    <dbReference type="NCBI Taxonomy" id="104178"/>
    <lineage>
        <taxon>Eukaryota</taxon>
        <taxon>Metazoa</taxon>
        <taxon>Cnidaria</taxon>
        <taxon>Anthozoa</taxon>
        <taxon>Hexacorallia</taxon>
        <taxon>Scleractinia</taxon>
        <taxon>Fungiina</taxon>
        <taxon>Poritidae</taxon>
        <taxon>Porites</taxon>
    </lineage>
</organism>
<dbReference type="Proteomes" id="UP001159427">
    <property type="component" value="Unassembled WGS sequence"/>
</dbReference>
<feature type="compositionally biased region" description="Low complexity" evidence="1">
    <location>
        <begin position="311"/>
        <end position="320"/>
    </location>
</feature>
<comment type="caution">
    <text evidence="2">The sequence shown here is derived from an EMBL/GenBank/DDBJ whole genome shotgun (WGS) entry which is preliminary data.</text>
</comment>
<evidence type="ECO:0000313" key="2">
    <source>
        <dbReference type="EMBL" id="CAH3153613.1"/>
    </source>
</evidence>
<protein>
    <submittedName>
        <fullName evidence="2">Uncharacterized protein</fullName>
    </submittedName>
</protein>
<evidence type="ECO:0000256" key="1">
    <source>
        <dbReference type="SAM" id="MobiDB-lite"/>
    </source>
</evidence>
<feature type="region of interest" description="Disordered" evidence="1">
    <location>
        <begin position="265"/>
        <end position="337"/>
    </location>
</feature>
<keyword evidence="3" id="KW-1185">Reference proteome</keyword>